<evidence type="ECO:0000259" key="3">
    <source>
        <dbReference type="PROSITE" id="PS51352"/>
    </source>
</evidence>
<dbReference type="InterPro" id="IPR000866">
    <property type="entry name" value="AhpC/TSA"/>
</dbReference>
<sequence length="185" mass="20010">MNSVRKLFAALLLAFGISGMAISVPAVAAAFQDSFPEIAEHAPSFKMKTLDGGEVNSKQLAGKPYIVNFFASWCPPCRRELPGMVELQKKYAKQGFTFIGVAFRDRASTLPDFLWEMGVEYPVGMTTPELEAAFGQYLTNGKVRAIPVSFVVGRDGRLLKAVTGGLTKADFEALILKAIGTTPAK</sequence>
<dbReference type="Proteomes" id="UP000886058">
    <property type="component" value="Unassembled WGS sequence"/>
</dbReference>
<dbReference type="InterPro" id="IPR013766">
    <property type="entry name" value="Thioredoxin_domain"/>
</dbReference>
<keyword evidence="2" id="KW-0732">Signal</keyword>
<dbReference type="CDD" id="cd02966">
    <property type="entry name" value="TlpA_like_family"/>
    <property type="match status" value="1"/>
</dbReference>
<dbReference type="GO" id="GO:0016491">
    <property type="term" value="F:oxidoreductase activity"/>
    <property type="evidence" value="ECO:0007669"/>
    <property type="project" value="InterPro"/>
</dbReference>
<dbReference type="Pfam" id="PF00578">
    <property type="entry name" value="AhpC-TSA"/>
    <property type="match status" value="1"/>
</dbReference>
<feature type="signal peptide" evidence="2">
    <location>
        <begin position="1"/>
        <end position="28"/>
    </location>
</feature>
<name>A0A7C5HR33_9CHLB</name>
<dbReference type="InterPro" id="IPR050553">
    <property type="entry name" value="Thioredoxin_ResA/DsbE_sf"/>
</dbReference>
<proteinExistence type="predicted"/>
<dbReference type="AlphaFoldDB" id="A0A7C5HR33"/>
<dbReference type="Gene3D" id="3.40.30.10">
    <property type="entry name" value="Glutaredoxin"/>
    <property type="match status" value="1"/>
</dbReference>
<evidence type="ECO:0000313" key="4">
    <source>
        <dbReference type="EMBL" id="HHE31327.1"/>
    </source>
</evidence>
<dbReference type="PANTHER" id="PTHR42852:SF17">
    <property type="entry name" value="THIOREDOXIN-LIKE PROTEIN HI_1115"/>
    <property type="match status" value="1"/>
</dbReference>
<evidence type="ECO:0000256" key="1">
    <source>
        <dbReference type="ARBA" id="ARBA00023284"/>
    </source>
</evidence>
<organism evidence="4">
    <name type="scientific">Chlorobaculum parvum</name>
    <dbReference type="NCBI Taxonomy" id="274539"/>
    <lineage>
        <taxon>Bacteria</taxon>
        <taxon>Pseudomonadati</taxon>
        <taxon>Chlorobiota</taxon>
        <taxon>Chlorobiia</taxon>
        <taxon>Chlorobiales</taxon>
        <taxon>Chlorobiaceae</taxon>
        <taxon>Chlorobaculum</taxon>
    </lineage>
</organism>
<dbReference type="InterPro" id="IPR036249">
    <property type="entry name" value="Thioredoxin-like_sf"/>
</dbReference>
<dbReference type="InterPro" id="IPR017937">
    <property type="entry name" value="Thioredoxin_CS"/>
</dbReference>
<dbReference type="PROSITE" id="PS00194">
    <property type="entry name" value="THIOREDOXIN_1"/>
    <property type="match status" value="1"/>
</dbReference>
<dbReference type="PANTHER" id="PTHR42852">
    <property type="entry name" value="THIOL:DISULFIDE INTERCHANGE PROTEIN DSBE"/>
    <property type="match status" value="1"/>
</dbReference>
<evidence type="ECO:0000256" key="2">
    <source>
        <dbReference type="SAM" id="SignalP"/>
    </source>
</evidence>
<feature type="domain" description="Thioredoxin" evidence="3">
    <location>
        <begin position="36"/>
        <end position="180"/>
    </location>
</feature>
<gene>
    <name evidence="4" type="ORF">ENL07_01465</name>
</gene>
<dbReference type="SUPFAM" id="SSF52833">
    <property type="entry name" value="Thioredoxin-like"/>
    <property type="match status" value="1"/>
</dbReference>
<dbReference type="PROSITE" id="PS51352">
    <property type="entry name" value="THIOREDOXIN_2"/>
    <property type="match status" value="1"/>
</dbReference>
<reference evidence="4" key="1">
    <citation type="journal article" date="2020" name="mSystems">
        <title>Genome- and Community-Level Interaction Insights into Carbon Utilization and Element Cycling Functions of Hydrothermarchaeota in Hydrothermal Sediment.</title>
        <authorList>
            <person name="Zhou Z."/>
            <person name="Liu Y."/>
            <person name="Xu W."/>
            <person name="Pan J."/>
            <person name="Luo Z.H."/>
            <person name="Li M."/>
        </authorList>
    </citation>
    <scope>NUCLEOTIDE SEQUENCE [LARGE SCALE GENOMIC DNA]</scope>
    <source>
        <strain evidence="4">HyVt-633</strain>
    </source>
</reference>
<accession>A0A7C5HR33</accession>
<comment type="caution">
    <text evidence="4">The sequence shown here is derived from an EMBL/GenBank/DDBJ whole genome shotgun (WGS) entry which is preliminary data.</text>
</comment>
<keyword evidence="1" id="KW-0676">Redox-active center</keyword>
<dbReference type="GO" id="GO:0016209">
    <property type="term" value="F:antioxidant activity"/>
    <property type="evidence" value="ECO:0007669"/>
    <property type="project" value="InterPro"/>
</dbReference>
<feature type="chain" id="PRO_5027802894" evidence="2">
    <location>
        <begin position="29"/>
        <end position="185"/>
    </location>
</feature>
<protein>
    <submittedName>
        <fullName evidence="4">TlpA family protein disulfide reductase</fullName>
    </submittedName>
</protein>
<dbReference type="EMBL" id="DRSQ01000033">
    <property type="protein sequence ID" value="HHE31327.1"/>
    <property type="molecule type" value="Genomic_DNA"/>
</dbReference>